<evidence type="ECO:0000313" key="5">
    <source>
        <dbReference type="EMBL" id="KUK84948.1"/>
    </source>
</evidence>
<dbReference type="InterPro" id="IPR029055">
    <property type="entry name" value="Ntn_hydrolases_N"/>
</dbReference>
<keyword evidence="1" id="KW-0436">Ligase</keyword>
<dbReference type="PROSITE" id="PS51278">
    <property type="entry name" value="GATASE_TYPE_2"/>
    <property type="match status" value="1"/>
</dbReference>
<dbReference type="InterPro" id="IPR017932">
    <property type="entry name" value="GATase_2_dom"/>
</dbReference>
<keyword evidence="2" id="KW-0547">Nucleotide-binding</keyword>
<dbReference type="Gene3D" id="3.60.20.10">
    <property type="entry name" value="Glutamine Phosphoribosylpyrophosphate, subunit 1, domain 1"/>
    <property type="match status" value="1"/>
</dbReference>
<dbReference type="GO" id="GO:0004066">
    <property type="term" value="F:asparagine synthase (glutamine-hydrolyzing) activity"/>
    <property type="evidence" value="ECO:0007669"/>
    <property type="project" value="InterPro"/>
</dbReference>
<dbReference type="PANTHER" id="PTHR11772">
    <property type="entry name" value="ASPARAGINE SYNTHETASE"/>
    <property type="match status" value="1"/>
</dbReference>
<keyword evidence="3" id="KW-0067">ATP-binding</keyword>
<organism evidence="5 6">
    <name type="scientific">Mesotoga infera</name>
    <dbReference type="NCBI Taxonomy" id="1236046"/>
    <lineage>
        <taxon>Bacteria</taxon>
        <taxon>Thermotogati</taxon>
        <taxon>Thermotogota</taxon>
        <taxon>Thermotogae</taxon>
        <taxon>Kosmotogales</taxon>
        <taxon>Kosmotogaceae</taxon>
        <taxon>Mesotoga</taxon>
    </lineage>
</organism>
<protein>
    <submittedName>
        <fullName evidence="5">Asparagine synthetase</fullName>
    </submittedName>
</protein>
<gene>
    <name evidence="5" type="ORF">XE02_1574</name>
</gene>
<evidence type="ECO:0000256" key="1">
    <source>
        <dbReference type="ARBA" id="ARBA00022598"/>
    </source>
</evidence>
<accession>A0A101HXL9</accession>
<dbReference type="AlphaFoldDB" id="A0A101HXL9"/>
<proteinExistence type="predicted"/>
<feature type="domain" description="Glutamine amidotransferase type-2" evidence="4">
    <location>
        <begin position="1"/>
        <end position="160"/>
    </location>
</feature>
<dbReference type="GO" id="GO:0005829">
    <property type="term" value="C:cytosol"/>
    <property type="evidence" value="ECO:0007669"/>
    <property type="project" value="TreeGrafter"/>
</dbReference>
<dbReference type="GO" id="GO:0006529">
    <property type="term" value="P:asparagine biosynthetic process"/>
    <property type="evidence" value="ECO:0007669"/>
    <property type="project" value="InterPro"/>
</dbReference>
<dbReference type="Proteomes" id="UP000055014">
    <property type="component" value="Unassembled WGS sequence"/>
</dbReference>
<dbReference type="Gene3D" id="3.40.50.620">
    <property type="entry name" value="HUPs"/>
    <property type="match status" value="1"/>
</dbReference>
<dbReference type="InterPro" id="IPR001962">
    <property type="entry name" value="Asn_synthase"/>
</dbReference>
<dbReference type="CDD" id="cd01991">
    <property type="entry name" value="Asn_synthase_B_C"/>
    <property type="match status" value="1"/>
</dbReference>
<dbReference type="GO" id="GO:0005524">
    <property type="term" value="F:ATP binding"/>
    <property type="evidence" value="ECO:0007669"/>
    <property type="project" value="UniProtKB-KW"/>
</dbReference>
<evidence type="ECO:0000259" key="4">
    <source>
        <dbReference type="PROSITE" id="PS51278"/>
    </source>
</evidence>
<comment type="caution">
    <text evidence="5">The sequence shown here is derived from an EMBL/GenBank/DDBJ whole genome shotgun (WGS) entry which is preliminary data.</text>
</comment>
<dbReference type="PANTHER" id="PTHR11772:SF2">
    <property type="entry name" value="ASPARAGINE SYNTHETASE [GLUTAMINE-HYDROLYZING]"/>
    <property type="match status" value="1"/>
</dbReference>
<evidence type="ECO:0000313" key="6">
    <source>
        <dbReference type="Proteomes" id="UP000055014"/>
    </source>
</evidence>
<dbReference type="SUPFAM" id="SSF52402">
    <property type="entry name" value="Adenine nucleotide alpha hydrolases-like"/>
    <property type="match status" value="1"/>
</dbReference>
<dbReference type="Pfam" id="PF00733">
    <property type="entry name" value="Asn_synthase"/>
    <property type="match status" value="1"/>
</dbReference>
<sequence>MSGIAVFHGGAREMTEDALSFLAHRGSRTKVLDTDRQIAMGAVMSNAFGGNMNVFEGRGEYVVFDGILKNHFDTPWPEKILSLYKKYGNRFIDRLDGSFAFAVHTARETLIARDPLGLKPLYYCDIDGAIACASELKGLAPFCSEVKIFPPGHYFSSIEGFKKYSSLEDLLTDEPDVGSEEEAAELLRNSLEEAVKNRLSAIKSDAIVFLSGGLDSSCLAAVASSLNGSLRTFTVGSGDGEDPEFARKVSGYLGTDHREYTYDFEEMLEVLPEVIYHLESFDPPLVRSAIPNYLVSKLAAEEGSSFVFMGEGADELFAGYEYMKDLPSAESIDKESLRITRNGYRSGFQRNDRMSLAFGIEFDVPFMDPSVVNLAFSIPVDWKIHGPEKTEKWILRKAFESELPKSVVWRKKSKFSVGSGSSHLMKEYAEEKISDSEFETERREKGIRSKEELLYYRIFDDLFPSVSAAETVYRS</sequence>
<name>A0A101HXL9_9BACT</name>
<reference evidence="6" key="1">
    <citation type="journal article" date="2015" name="MBio">
        <title>Genome-Resolved Metagenomic Analysis Reveals Roles for Candidate Phyla and Other Microbial Community Members in Biogeochemical Transformations in Oil Reservoirs.</title>
        <authorList>
            <person name="Hu P."/>
            <person name="Tom L."/>
            <person name="Singh A."/>
            <person name="Thomas B.C."/>
            <person name="Baker B.J."/>
            <person name="Piceno Y.M."/>
            <person name="Andersen G.L."/>
            <person name="Banfield J.F."/>
        </authorList>
    </citation>
    <scope>NUCLEOTIDE SEQUENCE [LARGE SCALE GENOMIC DNA]</scope>
</reference>
<dbReference type="PATRIC" id="fig|1236046.5.peg.1819"/>
<dbReference type="SUPFAM" id="SSF56235">
    <property type="entry name" value="N-terminal nucleophile aminohydrolases (Ntn hydrolases)"/>
    <property type="match status" value="1"/>
</dbReference>
<evidence type="ECO:0000256" key="3">
    <source>
        <dbReference type="ARBA" id="ARBA00022840"/>
    </source>
</evidence>
<dbReference type="InterPro" id="IPR014729">
    <property type="entry name" value="Rossmann-like_a/b/a_fold"/>
</dbReference>
<dbReference type="EMBL" id="LGGW01000223">
    <property type="protein sequence ID" value="KUK84948.1"/>
    <property type="molecule type" value="Genomic_DNA"/>
</dbReference>
<evidence type="ECO:0000256" key="2">
    <source>
        <dbReference type="ARBA" id="ARBA00022741"/>
    </source>
</evidence>
<dbReference type="Pfam" id="PF13537">
    <property type="entry name" value="GATase_7"/>
    <property type="match status" value="1"/>
</dbReference>
<dbReference type="InterPro" id="IPR050795">
    <property type="entry name" value="Asn_Synthetase"/>
</dbReference>